<organism evidence="2 3">
    <name type="scientific">Pseudaminobacter soli</name>
    <name type="common">ex Li et al. 2025</name>
    <dbReference type="NCBI Taxonomy" id="1295366"/>
    <lineage>
        <taxon>Bacteria</taxon>
        <taxon>Pseudomonadati</taxon>
        <taxon>Pseudomonadota</taxon>
        <taxon>Alphaproteobacteria</taxon>
        <taxon>Hyphomicrobiales</taxon>
        <taxon>Phyllobacteriaceae</taxon>
        <taxon>Pseudaminobacter</taxon>
    </lineage>
</organism>
<evidence type="ECO:0000313" key="2">
    <source>
        <dbReference type="EMBL" id="PSJ48898.1"/>
    </source>
</evidence>
<dbReference type="Proteomes" id="UP000240653">
    <property type="component" value="Unassembled WGS sequence"/>
</dbReference>
<evidence type="ECO:0000313" key="3">
    <source>
        <dbReference type="Proteomes" id="UP000240653"/>
    </source>
</evidence>
<dbReference type="OrthoDB" id="1523598at2"/>
<dbReference type="InterPro" id="IPR002477">
    <property type="entry name" value="Peptidoglycan-bd-like"/>
</dbReference>
<evidence type="ECO:0000259" key="1">
    <source>
        <dbReference type="Pfam" id="PF01471"/>
    </source>
</evidence>
<feature type="non-terminal residue" evidence="2">
    <location>
        <position position="99"/>
    </location>
</feature>
<sequence length="99" mass="10255">RGYNGPAGIKGGYHLLMAKAYASKTGKALASVASGMLRMGSQGAKVRELQGLLVRAGYPVKVDGDYGPTTKKAVMAFQKARGLTIDGVAGPETMRALAQ</sequence>
<dbReference type="Pfam" id="PF01471">
    <property type="entry name" value="PG_binding_1"/>
    <property type="match status" value="1"/>
</dbReference>
<comment type="caution">
    <text evidence="2">The sequence shown here is derived from an EMBL/GenBank/DDBJ whole genome shotgun (WGS) entry which is preliminary data.</text>
</comment>
<dbReference type="SUPFAM" id="SSF47090">
    <property type="entry name" value="PGBD-like"/>
    <property type="match status" value="1"/>
</dbReference>
<keyword evidence="3" id="KW-1185">Reference proteome</keyword>
<proteinExistence type="predicted"/>
<feature type="domain" description="Peptidoglycan binding-like" evidence="1">
    <location>
        <begin position="42"/>
        <end position="97"/>
    </location>
</feature>
<reference evidence="2 3" key="1">
    <citation type="submission" date="2018-03" db="EMBL/GenBank/DDBJ databases">
        <title>The draft genome of Mesorhizobium soli JCM 19897.</title>
        <authorList>
            <person name="Li L."/>
            <person name="Liu L."/>
            <person name="Liang L."/>
            <person name="Wang T."/>
            <person name="Zhang X."/>
        </authorList>
    </citation>
    <scope>NUCLEOTIDE SEQUENCE [LARGE SCALE GENOMIC DNA]</scope>
    <source>
        <strain evidence="2 3">JCM 19897</strain>
    </source>
</reference>
<feature type="non-terminal residue" evidence="2">
    <location>
        <position position="1"/>
    </location>
</feature>
<dbReference type="EMBL" id="PXYL01000088">
    <property type="protein sequence ID" value="PSJ48898.1"/>
    <property type="molecule type" value="Genomic_DNA"/>
</dbReference>
<dbReference type="Gene3D" id="1.10.101.10">
    <property type="entry name" value="PGBD-like superfamily/PGBD"/>
    <property type="match status" value="1"/>
</dbReference>
<dbReference type="InterPro" id="IPR036365">
    <property type="entry name" value="PGBD-like_sf"/>
</dbReference>
<dbReference type="RefSeq" id="WP_146149036.1">
    <property type="nucleotide sequence ID" value="NZ_PXYL01000088.1"/>
</dbReference>
<name>A0A2P7RFB2_9HYPH</name>
<accession>A0A2P7RFB2</accession>
<protein>
    <submittedName>
        <fullName evidence="2">Peptidoglycan-binding protein</fullName>
    </submittedName>
</protein>
<gene>
    <name evidence="2" type="ORF">C7I85_30365</name>
</gene>
<dbReference type="InterPro" id="IPR036366">
    <property type="entry name" value="PGBDSf"/>
</dbReference>
<dbReference type="AlphaFoldDB" id="A0A2P7RFB2"/>